<keyword evidence="3 5" id="KW-0831">Ubiquinone biosynthesis</keyword>
<comment type="catalytic activity">
    <reaction evidence="5">
        <text>a 3-(all-trans-polyprenyl)benzene-1,2-diol + S-adenosyl-L-methionine = a 2-methoxy-6-(all-trans-polyprenyl)phenol + S-adenosyl-L-homocysteine + H(+)</text>
        <dbReference type="Rhea" id="RHEA:31411"/>
        <dbReference type="Rhea" id="RHEA-COMP:9550"/>
        <dbReference type="Rhea" id="RHEA-COMP:9551"/>
        <dbReference type="ChEBI" id="CHEBI:15378"/>
        <dbReference type="ChEBI" id="CHEBI:57856"/>
        <dbReference type="ChEBI" id="CHEBI:59789"/>
        <dbReference type="ChEBI" id="CHEBI:62729"/>
        <dbReference type="ChEBI" id="CHEBI:62731"/>
        <dbReference type="EC" id="2.1.1.222"/>
    </reaction>
</comment>
<dbReference type="Gene3D" id="3.40.50.150">
    <property type="entry name" value="Vaccinia Virus protein VP39"/>
    <property type="match status" value="1"/>
</dbReference>
<name>A0A3D9HF12_9PROT</name>
<dbReference type="RefSeq" id="WP_425452180.1">
    <property type="nucleotide sequence ID" value="NZ_QRDW01000008.1"/>
</dbReference>
<dbReference type="PANTHER" id="PTHR43464">
    <property type="entry name" value="METHYLTRANSFERASE"/>
    <property type="match status" value="1"/>
</dbReference>
<dbReference type="SUPFAM" id="SSF53335">
    <property type="entry name" value="S-adenosyl-L-methionine-dependent methyltransferases"/>
    <property type="match status" value="1"/>
</dbReference>
<dbReference type="InterPro" id="IPR013216">
    <property type="entry name" value="Methyltransf_11"/>
</dbReference>
<evidence type="ECO:0000256" key="5">
    <source>
        <dbReference type="HAMAP-Rule" id="MF_00472"/>
    </source>
</evidence>
<evidence type="ECO:0000256" key="4">
    <source>
        <dbReference type="ARBA" id="ARBA00022691"/>
    </source>
</evidence>
<dbReference type="EC" id="2.1.1.64" evidence="5"/>
<keyword evidence="7" id="KW-0830">Ubiquinone</keyword>
<dbReference type="GO" id="GO:0102208">
    <property type="term" value="F:2-polyprenyl-6-hydroxyphenol methylase activity"/>
    <property type="evidence" value="ECO:0007669"/>
    <property type="project" value="UniProtKB-EC"/>
</dbReference>
<feature type="binding site" evidence="5">
    <location>
        <position position="146"/>
    </location>
    <ligand>
        <name>S-adenosyl-L-methionine</name>
        <dbReference type="ChEBI" id="CHEBI:59789"/>
    </ligand>
</feature>
<dbReference type="PANTHER" id="PTHR43464:SF19">
    <property type="entry name" value="UBIQUINONE BIOSYNTHESIS O-METHYLTRANSFERASE, MITOCHONDRIAL"/>
    <property type="match status" value="1"/>
</dbReference>
<keyword evidence="8" id="KW-1185">Reference proteome</keyword>
<feature type="binding site" evidence="5">
    <location>
        <position position="82"/>
    </location>
    <ligand>
        <name>S-adenosyl-L-methionine</name>
        <dbReference type="ChEBI" id="CHEBI:59789"/>
    </ligand>
</feature>
<dbReference type="GO" id="GO:0010420">
    <property type="term" value="F:polyprenyldihydroxybenzoate methyltransferase activity"/>
    <property type="evidence" value="ECO:0007669"/>
    <property type="project" value="InterPro"/>
</dbReference>
<comment type="similarity">
    <text evidence="5">Belongs to the methyltransferase superfamily. UbiG/COQ3 family.</text>
</comment>
<feature type="binding site" evidence="5">
    <location>
        <position position="51"/>
    </location>
    <ligand>
        <name>S-adenosyl-L-methionine</name>
        <dbReference type="ChEBI" id="CHEBI:59789"/>
    </ligand>
</feature>
<dbReference type="Proteomes" id="UP000256845">
    <property type="component" value="Unassembled WGS sequence"/>
</dbReference>
<feature type="binding site" evidence="5">
    <location>
        <position position="103"/>
    </location>
    <ligand>
        <name>S-adenosyl-L-methionine</name>
        <dbReference type="ChEBI" id="CHEBI:59789"/>
    </ligand>
</feature>
<comment type="catalytic activity">
    <reaction evidence="5">
        <text>a 3-demethylubiquinol + S-adenosyl-L-methionine = a ubiquinol + S-adenosyl-L-homocysteine + H(+)</text>
        <dbReference type="Rhea" id="RHEA:44380"/>
        <dbReference type="Rhea" id="RHEA-COMP:9566"/>
        <dbReference type="Rhea" id="RHEA-COMP:10914"/>
        <dbReference type="ChEBI" id="CHEBI:15378"/>
        <dbReference type="ChEBI" id="CHEBI:17976"/>
        <dbReference type="ChEBI" id="CHEBI:57856"/>
        <dbReference type="ChEBI" id="CHEBI:59789"/>
        <dbReference type="ChEBI" id="CHEBI:84422"/>
        <dbReference type="EC" id="2.1.1.64"/>
    </reaction>
</comment>
<comment type="caution">
    <text evidence="7">The sequence shown here is derived from an EMBL/GenBank/DDBJ whole genome shotgun (WGS) entry which is preliminary data.</text>
</comment>
<protein>
    <recommendedName>
        <fullName evidence="5">Ubiquinone biosynthesis O-methyltransferase</fullName>
    </recommendedName>
    <alternativeName>
        <fullName evidence="5">2-polyprenyl-6-hydroxyphenol methylase</fullName>
        <ecNumber evidence="5">2.1.1.222</ecNumber>
    </alternativeName>
    <alternativeName>
        <fullName evidence="5">3-demethylubiquinone 3-O-methyltransferase</fullName>
        <ecNumber evidence="5">2.1.1.64</ecNumber>
    </alternativeName>
</protein>
<sequence>MGKSSAMDKEHLNPLGHTVDDAEIAKFAAMAEEWWDPDGKFKPLHKFNPVRIGYIRDHLCARFGRDPHAANPLKDLRILDIGSGGGLLCEPMKRLGADIIGVDATEKSVHVARAHAESVGLDIDYRFATAEQLLADGEQFDAVLNMEVVEHVADVQSFVSVSADLVRPGGAMFMATLNRTARSYMFAIVGAEYVMRWLPKGTHDWKKFLKPSELAAHLRPTGMEIRDLQGVVFNPLKDTWSLNPNDLAVNYLLYAEKEG</sequence>
<dbReference type="Pfam" id="PF08241">
    <property type="entry name" value="Methyltransf_11"/>
    <property type="match status" value="1"/>
</dbReference>
<dbReference type="InterPro" id="IPR010233">
    <property type="entry name" value="UbiG_MeTrfase"/>
</dbReference>
<dbReference type="CDD" id="cd02440">
    <property type="entry name" value="AdoMet_MTases"/>
    <property type="match status" value="1"/>
</dbReference>
<evidence type="ECO:0000313" key="7">
    <source>
        <dbReference type="EMBL" id="RED48069.1"/>
    </source>
</evidence>
<dbReference type="GO" id="GO:0032259">
    <property type="term" value="P:methylation"/>
    <property type="evidence" value="ECO:0007669"/>
    <property type="project" value="UniProtKB-KW"/>
</dbReference>
<keyword evidence="4 5" id="KW-0949">S-adenosyl-L-methionine</keyword>
<dbReference type="EC" id="2.1.1.222" evidence="5"/>
<evidence type="ECO:0000256" key="1">
    <source>
        <dbReference type="ARBA" id="ARBA00022603"/>
    </source>
</evidence>
<evidence type="ECO:0000313" key="8">
    <source>
        <dbReference type="Proteomes" id="UP000256845"/>
    </source>
</evidence>
<feature type="domain" description="Methyltransferase type 11" evidence="6">
    <location>
        <begin position="79"/>
        <end position="173"/>
    </location>
</feature>
<dbReference type="HAMAP" id="MF_00472">
    <property type="entry name" value="UbiG"/>
    <property type="match status" value="1"/>
</dbReference>
<comment type="pathway">
    <text evidence="5">Cofactor biosynthesis; ubiquinone biosynthesis.</text>
</comment>
<evidence type="ECO:0000256" key="2">
    <source>
        <dbReference type="ARBA" id="ARBA00022679"/>
    </source>
</evidence>
<keyword evidence="1 5" id="KW-0489">Methyltransferase</keyword>
<evidence type="ECO:0000256" key="3">
    <source>
        <dbReference type="ARBA" id="ARBA00022688"/>
    </source>
</evidence>
<gene>
    <name evidence="5" type="primary">ubiG</name>
    <name evidence="7" type="ORF">DFP90_10887</name>
</gene>
<dbReference type="EMBL" id="QRDW01000008">
    <property type="protein sequence ID" value="RED48069.1"/>
    <property type="molecule type" value="Genomic_DNA"/>
</dbReference>
<evidence type="ECO:0000259" key="6">
    <source>
        <dbReference type="Pfam" id="PF08241"/>
    </source>
</evidence>
<proteinExistence type="inferred from homology"/>
<dbReference type="UniPathway" id="UPA00232"/>
<dbReference type="GO" id="GO:0061542">
    <property type="term" value="F:3-demethylubiquinol 3-O-methyltransferase activity"/>
    <property type="evidence" value="ECO:0007669"/>
    <property type="project" value="UniProtKB-UniRule"/>
</dbReference>
<comment type="function">
    <text evidence="5">O-methyltransferase that catalyzes the 2 O-methylation steps in the ubiquinone biosynthetic pathway.</text>
</comment>
<accession>A0A3D9HF12</accession>
<keyword evidence="2 5" id="KW-0808">Transferase</keyword>
<dbReference type="InterPro" id="IPR029063">
    <property type="entry name" value="SAM-dependent_MTases_sf"/>
</dbReference>
<organism evidence="7 8">
    <name type="scientific">Aestuariispira insulae</name>
    <dbReference type="NCBI Taxonomy" id="1461337"/>
    <lineage>
        <taxon>Bacteria</taxon>
        <taxon>Pseudomonadati</taxon>
        <taxon>Pseudomonadota</taxon>
        <taxon>Alphaproteobacteria</taxon>
        <taxon>Rhodospirillales</taxon>
        <taxon>Kiloniellaceae</taxon>
        <taxon>Aestuariispira</taxon>
    </lineage>
</organism>
<dbReference type="AlphaFoldDB" id="A0A3D9HF12"/>
<reference evidence="7 8" key="1">
    <citation type="submission" date="2018-07" db="EMBL/GenBank/DDBJ databases">
        <title>Genomic Encyclopedia of Type Strains, Phase III (KMG-III): the genomes of soil and plant-associated and newly described type strains.</title>
        <authorList>
            <person name="Whitman W."/>
        </authorList>
    </citation>
    <scope>NUCLEOTIDE SEQUENCE [LARGE SCALE GENOMIC DNA]</scope>
    <source>
        <strain evidence="7 8">CECT 8488</strain>
    </source>
</reference>
<dbReference type="NCBIfam" id="TIGR01983">
    <property type="entry name" value="UbiG"/>
    <property type="match status" value="1"/>
</dbReference>